<dbReference type="Gene3D" id="3.30.420.40">
    <property type="match status" value="1"/>
</dbReference>
<feature type="domain" description="Ppx/GppA phosphatase N-terminal" evidence="1">
    <location>
        <begin position="19"/>
        <end position="303"/>
    </location>
</feature>
<dbReference type="PANTHER" id="PTHR30005:SF13">
    <property type="entry name" value="EXOPOLYPHOSPHATASE 2"/>
    <property type="match status" value="1"/>
</dbReference>
<accession>A0A9W6LFH0</accession>
<dbReference type="RefSeq" id="WP_270115082.1">
    <property type="nucleotide sequence ID" value="NZ_BAAAOL010000003.1"/>
</dbReference>
<dbReference type="EMBL" id="BSDT01000001">
    <property type="protein sequence ID" value="GLI41952.1"/>
    <property type="molecule type" value="Genomic_DNA"/>
</dbReference>
<keyword evidence="3" id="KW-1185">Reference proteome</keyword>
<name>A0A9W6LFH0_9ACTN</name>
<dbReference type="SUPFAM" id="SSF53067">
    <property type="entry name" value="Actin-like ATPase domain"/>
    <property type="match status" value="2"/>
</dbReference>
<comment type="caution">
    <text evidence="2">The sequence shown here is derived from an EMBL/GenBank/DDBJ whole genome shotgun (WGS) entry which is preliminary data.</text>
</comment>
<dbReference type="InterPro" id="IPR043129">
    <property type="entry name" value="ATPase_NBD"/>
</dbReference>
<dbReference type="Proteomes" id="UP001144313">
    <property type="component" value="Unassembled WGS sequence"/>
</dbReference>
<sequence length="306" mass="31936">MTRRVAGIDCGTNSIRLLIADVDDAGRLHDVVRRMEVVRLGEGVDRTGRLSDAALERTRVALADYTAQIREHGVEAVRMVATSASRDAANAADFKAMVAAELGQDPEVITGDEEARLSFTGAVATLPVHEGQRLLIDIGGGSTEFVRGTGSVVAAAISVNVGCVRMTERHLRSDPPREDEIDGAVTDITGTADGALAVADANREATELVAVAGTATTIAAIALGLKAYDADAIDGTRLSYEQVAQVTADLAAADHEARLAIPVMHPGRADVIVGGALVLRTIMERSGIESVLISEHDILDGIALSA</sequence>
<dbReference type="InterPro" id="IPR050273">
    <property type="entry name" value="GppA/Ppx_hydrolase"/>
</dbReference>
<reference evidence="2" key="1">
    <citation type="submission" date="2022-12" db="EMBL/GenBank/DDBJ databases">
        <title>Reference genome sequencing for broad-spectrum identification of bacterial and archaeal isolates by mass spectrometry.</title>
        <authorList>
            <person name="Sekiguchi Y."/>
            <person name="Tourlousse D.M."/>
        </authorList>
    </citation>
    <scope>NUCLEOTIDE SEQUENCE</scope>
    <source>
        <strain evidence="2">LLR39Z86</strain>
    </source>
</reference>
<dbReference type="CDD" id="cd24054">
    <property type="entry name" value="ASKHA_NBD_AaPPX-GppA_MtPPX2-like"/>
    <property type="match status" value="1"/>
</dbReference>
<organism evidence="2 3">
    <name type="scientific">Glycomyces algeriensis</name>
    <dbReference type="NCBI Taxonomy" id="256037"/>
    <lineage>
        <taxon>Bacteria</taxon>
        <taxon>Bacillati</taxon>
        <taxon>Actinomycetota</taxon>
        <taxon>Actinomycetes</taxon>
        <taxon>Glycomycetales</taxon>
        <taxon>Glycomycetaceae</taxon>
        <taxon>Glycomyces</taxon>
    </lineage>
</organism>
<dbReference type="GO" id="GO:0016462">
    <property type="term" value="F:pyrophosphatase activity"/>
    <property type="evidence" value="ECO:0007669"/>
    <property type="project" value="TreeGrafter"/>
</dbReference>
<dbReference type="AlphaFoldDB" id="A0A9W6LFH0"/>
<evidence type="ECO:0000313" key="2">
    <source>
        <dbReference type="EMBL" id="GLI41952.1"/>
    </source>
</evidence>
<dbReference type="PANTHER" id="PTHR30005">
    <property type="entry name" value="EXOPOLYPHOSPHATASE"/>
    <property type="match status" value="1"/>
</dbReference>
<dbReference type="InterPro" id="IPR003695">
    <property type="entry name" value="Ppx_GppA_N"/>
</dbReference>
<protein>
    <submittedName>
        <fullName evidence="2">Exopolyphosphatase</fullName>
    </submittedName>
</protein>
<evidence type="ECO:0000259" key="1">
    <source>
        <dbReference type="Pfam" id="PF02541"/>
    </source>
</evidence>
<evidence type="ECO:0000313" key="3">
    <source>
        <dbReference type="Proteomes" id="UP001144313"/>
    </source>
</evidence>
<proteinExistence type="predicted"/>
<dbReference type="Gene3D" id="3.30.420.150">
    <property type="entry name" value="Exopolyphosphatase. Domain 2"/>
    <property type="match status" value="1"/>
</dbReference>
<gene>
    <name evidence="2" type="primary">ppx</name>
    <name evidence="2" type="ORF">GALLR39Z86_18020</name>
</gene>
<dbReference type="Pfam" id="PF02541">
    <property type="entry name" value="Ppx-GppA"/>
    <property type="match status" value="1"/>
</dbReference>